<name>B8HK30_CYAP4</name>
<dbReference type="Gene3D" id="1.10.287.1490">
    <property type="match status" value="1"/>
</dbReference>
<dbReference type="HOGENOM" id="CLU_033222_0_0_3"/>
<keyword evidence="2" id="KW-1133">Transmembrane helix</keyword>
<reference evidence="3" key="1">
    <citation type="submission" date="2009-01" db="EMBL/GenBank/DDBJ databases">
        <title>Complete sequence of chromosome Cyanothece sp. PCC 7425.</title>
        <authorList>
            <consortium name="US DOE Joint Genome Institute"/>
            <person name="Lucas S."/>
            <person name="Copeland A."/>
            <person name="Lapidus A."/>
            <person name="Glavina del Rio T."/>
            <person name="Dalin E."/>
            <person name="Tice H."/>
            <person name="Bruce D."/>
            <person name="Goodwin L."/>
            <person name="Pitluck S."/>
            <person name="Sims D."/>
            <person name="Meineke L."/>
            <person name="Brettin T."/>
            <person name="Detter J.C."/>
            <person name="Han C."/>
            <person name="Larimer F."/>
            <person name="Land M."/>
            <person name="Hauser L."/>
            <person name="Kyrpides N."/>
            <person name="Ovchinnikova G."/>
            <person name="Liberton M."/>
            <person name="Stoeckel J."/>
            <person name="Banerjee A."/>
            <person name="Singh A."/>
            <person name="Page L."/>
            <person name="Sato H."/>
            <person name="Zhao L."/>
            <person name="Sherman L."/>
            <person name="Pakrasi H."/>
            <person name="Richardson P."/>
        </authorList>
    </citation>
    <scope>NUCLEOTIDE SEQUENCE</scope>
    <source>
        <strain evidence="3">PCC 7425</strain>
    </source>
</reference>
<sequence length="500" mass="55137">MAGYILILAVIILGGAIATVGDRIGTRVGKARLSLFNLRPRNTAILVTILTGSIISASTLGVLLATSKELRDGVLRIESIQQQRKQAEAELNEALQQKQEIQQALESANTELEQARTRLGAVNRTLASALARQQKTQKQLNYLQDRYLTAQKELRQFSEQGKVLRGEIQRLDAAAQQLQREQSRLIAQRNQVAERLQAAETEKDVLETAVSQARGRLNQVESQKQTLEAAIAQSQRRLREAEEQQAKLAAAVTQAQNQQVKLQNEITSLETSRKRLQENVDTLLLGLRQGNVTIRAGQVLASGLIQGVNNRSAALQAFEALLREARKTAIVLTNPQKLTPTDQVVHLLNADVERTIQRLQDGQPYFVRILAAGNYLEGETVVLVVPQLAPNQVVFSGGEQVATVTLNPAKMSDDQILNRLERLFSISNQRAIQAGVLPDPVTGAVGSFRQIDLIKFVLQLKEYDGDVDVMAVVPNPIYTSGPLKLELIALQNQRVIFKSS</sequence>
<protein>
    <recommendedName>
        <fullName evidence="4">DUF3084 domain-containing protein</fullName>
    </recommendedName>
</protein>
<dbReference type="AlphaFoldDB" id="B8HK30"/>
<keyword evidence="1" id="KW-0175">Coiled coil</keyword>
<keyword evidence="2" id="KW-0472">Membrane</keyword>
<evidence type="ECO:0000256" key="1">
    <source>
        <dbReference type="SAM" id="Coils"/>
    </source>
</evidence>
<keyword evidence="2" id="KW-0812">Transmembrane</keyword>
<organism evidence="3">
    <name type="scientific">Cyanothece sp. (strain PCC 7425 / ATCC 29141)</name>
    <dbReference type="NCBI Taxonomy" id="395961"/>
    <lineage>
        <taxon>Bacteria</taxon>
        <taxon>Bacillati</taxon>
        <taxon>Cyanobacteriota</taxon>
        <taxon>Cyanophyceae</taxon>
        <taxon>Gomontiellales</taxon>
        <taxon>Cyanothecaceae</taxon>
        <taxon>Cyanothece</taxon>
    </lineage>
</organism>
<evidence type="ECO:0000313" key="3">
    <source>
        <dbReference type="EMBL" id="ACL46780.1"/>
    </source>
</evidence>
<dbReference type="STRING" id="395961.Cyan7425_4470"/>
<feature type="transmembrane region" description="Helical" evidence="2">
    <location>
        <begin position="42"/>
        <end position="66"/>
    </location>
</feature>
<accession>B8HK30</accession>
<dbReference type="Pfam" id="PF11283">
    <property type="entry name" value="DUF3084"/>
    <property type="match status" value="1"/>
</dbReference>
<dbReference type="OrthoDB" id="9812848at2"/>
<dbReference type="SUPFAM" id="SSF57997">
    <property type="entry name" value="Tropomyosin"/>
    <property type="match status" value="1"/>
</dbReference>
<evidence type="ECO:0000256" key="2">
    <source>
        <dbReference type="SAM" id="Phobius"/>
    </source>
</evidence>
<proteinExistence type="predicted"/>
<evidence type="ECO:0008006" key="4">
    <source>
        <dbReference type="Google" id="ProtNLM"/>
    </source>
</evidence>
<gene>
    <name evidence="3" type="ordered locus">Cyan7425_4470</name>
</gene>
<dbReference type="EMBL" id="CP001344">
    <property type="protein sequence ID" value="ACL46780.1"/>
    <property type="molecule type" value="Genomic_DNA"/>
</dbReference>
<dbReference type="InterPro" id="IPR021435">
    <property type="entry name" value="DUF3084"/>
</dbReference>
<feature type="coiled-coil region" evidence="1">
    <location>
        <begin position="70"/>
        <end position="279"/>
    </location>
</feature>
<dbReference type="eggNOG" id="COG4372">
    <property type="taxonomic scope" value="Bacteria"/>
</dbReference>
<dbReference type="KEGG" id="cyn:Cyan7425_4470"/>